<gene>
    <name evidence="1" type="ORF">H8696_08760</name>
</gene>
<proteinExistence type="predicted"/>
<dbReference type="AlphaFoldDB" id="A0A926HR52"/>
<reference evidence="1" key="1">
    <citation type="submission" date="2020-08" db="EMBL/GenBank/DDBJ databases">
        <title>Genome public.</title>
        <authorList>
            <person name="Liu C."/>
            <person name="Sun Q."/>
        </authorList>
    </citation>
    <scope>NUCLEOTIDE SEQUENCE</scope>
    <source>
        <strain evidence="1">NSJ-53</strain>
    </source>
</reference>
<dbReference type="EMBL" id="JACRSR010000003">
    <property type="protein sequence ID" value="MBC8531936.1"/>
    <property type="molecule type" value="Genomic_DNA"/>
</dbReference>
<protein>
    <submittedName>
        <fullName evidence="1">Uncharacterized protein</fullName>
    </submittedName>
</protein>
<dbReference type="Proteomes" id="UP000623172">
    <property type="component" value="Unassembled WGS sequence"/>
</dbReference>
<evidence type="ECO:0000313" key="2">
    <source>
        <dbReference type="Proteomes" id="UP000623172"/>
    </source>
</evidence>
<accession>A0A926HR52</accession>
<keyword evidence="2" id="KW-1185">Reference proteome</keyword>
<name>A0A926HR52_9FIRM</name>
<evidence type="ECO:0000313" key="1">
    <source>
        <dbReference type="EMBL" id="MBC8531936.1"/>
    </source>
</evidence>
<dbReference type="RefSeq" id="WP_249316756.1">
    <property type="nucleotide sequence ID" value="NZ_JACRSR010000003.1"/>
</dbReference>
<comment type="caution">
    <text evidence="1">The sequence shown here is derived from an EMBL/GenBank/DDBJ whole genome shotgun (WGS) entry which is preliminary data.</text>
</comment>
<organism evidence="1 2">
    <name type="scientific">Gehongia tenuis</name>
    <dbReference type="NCBI Taxonomy" id="2763655"/>
    <lineage>
        <taxon>Bacteria</taxon>
        <taxon>Bacillati</taxon>
        <taxon>Bacillota</taxon>
        <taxon>Clostridia</taxon>
        <taxon>Christensenellales</taxon>
        <taxon>Christensenellaceae</taxon>
        <taxon>Gehongia</taxon>
    </lineage>
</organism>
<sequence length="201" mass="23163">MIHERLEVEAYLNGENIVKDNLYRILTLIAKHCREQHLTPLQSREAIFCWANRNHIHIPYEVNAIITKVQADPVSLRETEVAVGEGDLDEIRRRFDGPKTRLVALAVLCYAKACENCDFTLSSVALGAWLGIHGSNIRRKYLKELLDFGYIEKLSTPQNNYKWTARDENKSCRYRLQVPLDPHPIYPLIGNNIEALCDKVF</sequence>